<keyword evidence="4" id="KW-1003">Cell membrane</keyword>
<evidence type="ECO:0000256" key="10">
    <source>
        <dbReference type="ARBA" id="ARBA00023004"/>
    </source>
</evidence>
<evidence type="ECO:0000256" key="13">
    <source>
        <dbReference type="SAM" id="Phobius"/>
    </source>
</evidence>
<dbReference type="InterPro" id="IPR011577">
    <property type="entry name" value="Cyt_b561_bac/Ni-Hgenase"/>
</dbReference>
<dbReference type="InterPro" id="IPR016174">
    <property type="entry name" value="Di-haem_cyt_TM"/>
</dbReference>
<feature type="transmembrane region" description="Helical" evidence="13">
    <location>
        <begin position="51"/>
        <end position="74"/>
    </location>
</feature>
<evidence type="ECO:0000256" key="12">
    <source>
        <dbReference type="ARBA" id="ARBA00037975"/>
    </source>
</evidence>
<dbReference type="GO" id="GO:0009055">
    <property type="term" value="F:electron transfer activity"/>
    <property type="evidence" value="ECO:0007669"/>
    <property type="project" value="InterPro"/>
</dbReference>
<evidence type="ECO:0000256" key="11">
    <source>
        <dbReference type="ARBA" id="ARBA00023136"/>
    </source>
</evidence>
<keyword evidence="11 13" id="KW-0472">Membrane</keyword>
<evidence type="ECO:0000256" key="8">
    <source>
        <dbReference type="ARBA" id="ARBA00022982"/>
    </source>
</evidence>
<dbReference type="GO" id="GO:0005886">
    <property type="term" value="C:plasma membrane"/>
    <property type="evidence" value="ECO:0007669"/>
    <property type="project" value="UniProtKB-SubCell"/>
</dbReference>
<dbReference type="GO" id="GO:0022904">
    <property type="term" value="P:respiratory electron transport chain"/>
    <property type="evidence" value="ECO:0007669"/>
    <property type="project" value="InterPro"/>
</dbReference>
<comment type="subcellular location">
    <subcellularLocation>
        <location evidence="2">Cell membrane</location>
        <topology evidence="2">Multi-pass membrane protein</topology>
    </subcellularLocation>
</comment>
<evidence type="ECO:0000256" key="2">
    <source>
        <dbReference type="ARBA" id="ARBA00004651"/>
    </source>
</evidence>
<protein>
    <recommendedName>
        <fullName evidence="14">Cytochrome b561 bacterial/Ni-hydrogenase domain-containing protein</fullName>
    </recommendedName>
</protein>
<dbReference type="Gene3D" id="1.20.950.20">
    <property type="entry name" value="Transmembrane di-heme cytochromes, Chain C"/>
    <property type="match status" value="1"/>
</dbReference>
<keyword evidence="10" id="KW-0408">Iron</keyword>
<feature type="transmembrane region" description="Helical" evidence="13">
    <location>
        <begin position="95"/>
        <end position="113"/>
    </location>
</feature>
<evidence type="ECO:0000256" key="3">
    <source>
        <dbReference type="ARBA" id="ARBA00022448"/>
    </source>
</evidence>
<dbReference type="PANTHER" id="PTHR30529">
    <property type="entry name" value="CYTOCHROME B561"/>
    <property type="match status" value="1"/>
</dbReference>
<feature type="domain" description="Cytochrome b561 bacterial/Ni-hydrogenase" evidence="14">
    <location>
        <begin position="9"/>
        <end position="185"/>
    </location>
</feature>
<keyword evidence="6 13" id="KW-0812">Transmembrane</keyword>
<keyword evidence="9 13" id="KW-1133">Transmembrane helix</keyword>
<reference evidence="15" key="1">
    <citation type="journal article" date="2010" name="Nature">
        <title>The Dynamic genome of Hydra.</title>
        <authorList>
            <person name="Chapman J.A."/>
            <person name="Kirkness E.F."/>
            <person name="Simakov O."/>
            <person name="Hampson S.E."/>
            <person name="Mitros T."/>
            <person name="Weinmaier T."/>
            <person name="Rattei T."/>
            <person name="Balasubramanian P.G."/>
            <person name="Borman J."/>
            <person name="Busam D."/>
            <person name="Disbennett K."/>
            <person name="Pfannkoch C."/>
            <person name="Sumin N."/>
            <person name="Sutton G."/>
            <person name="Viswanathan L."/>
            <person name="Walenz B."/>
            <person name="Goodstein D.M."/>
            <person name="Hellsten U."/>
            <person name="Kawashima T."/>
            <person name="Prochnik S.E."/>
            <person name="Putnam N.H."/>
            <person name="Shu S."/>
            <person name="Blumberg B."/>
            <person name="Dana C.E."/>
            <person name="Gee L."/>
            <person name="Kibler D.F."/>
            <person name="Law L."/>
            <person name="Lindgens D."/>
            <person name="Martinez D.E."/>
            <person name="Peng J."/>
            <person name="Wigge P.A."/>
            <person name="Bertulat B."/>
            <person name="Guder C."/>
            <person name="Nakamura Y."/>
            <person name="Ozbek S."/>
            <person name="Watanabe H."/>
            <person name="Khalturin K."/>
            <person name="Hemmrich G."/>
            <person name="Franke A."/>
            <person name="Augustin R."/>
            <person name="Fraune S."/>
            <person name="Hayakawa E."/>
            <person name="Hayakawa S."/>
            <person name="Hirose M."/>
            <person name="Hwang J."/>
            <person name="Ikeo K."/>
            <person name="Nishimiya-Fujisawa C."/>
            <person name="Ogura A."/>
            <person name="Takahashi T."/>
            <person name="Steinmetz P.R."/>
            <person name="Zhang X."/>
            <person name="Aufschnaiter R."/>
            <person name="Eder M.K."/>
            <person name="Gorny A.K."/>
            <person name="Salvenmoser W."/>
            <person name="Heimberg A.M."/>
            <person name="Wheeler B.M."/>
            <person name="Peterson K.J."/>
            <person name="Boettger A."/>
            <person name="Tischler P."/>
            <person name="Wolf A."/>
            <person name="Gojobori T."/>
            <person name="Remington K.A."/>
            <person name="Strausberg R.L."/>
            <person name="Venter J."/>
            <person name="Technau U."/>
            <person name="Hobmayer B."/>
            <person name="Bosch T.C."/>
            <person name="Holstein T.W."/>
            <person name="Fujisawa T."/>
            <person name="Bode H.R."/>
            <person name="David C.N."/>
            <person name="Rokhsar D.S."/>
            <person name="Steele R.E."/>
        </authorList>
    </citation>
    <scope>NUCLEOTIDE SEQUENCE</scope>
</reference>
<dbReference type="GO" id="GO:0020037">
    <property type="term" value="F:heme binding"/>
    <property type="evidence" value="ECO:0007669"/>
    <property type="project" value="TreeGrafter"/>
</dbReference>
<name>C9YDQ1_CURXX</name>
<keyword evidence="7" id="KW-0479">Metal-binding</keyword>
<evidence type="ECO:0000256" key="1">
    <source>
        <dbReference type="ARBA" id="ARBA00001970"/>
    </source>
</evidence>
<evidence type="ECO:0000256" key="9">
    <source>
        <dbReference type="ARBA" id="ARBA00022989"/>
    </source>
</evidence>
<evidence type="ECO:0000256" key="6">
    <source>
        <dbReference type="ARBA" id="ARBA00022692"/>
    </source>
</evidence>
<evidence type="ECO:0000256" key="4">
    <source>
        <dbReference type="ARBA" id="ARBA00022475"/>
    </source>
</evidence>
<feature type="transmembrane region" description="Helical" evidence="13">
    <location>
        <begin position="12"/>
        <end position="31"/>
    </location>
</feature>
<comment type="cofactor">
    <cofactor evidence="1">
        <name>heme b</name>
        <dbReference type="ChEBI" id="CHEBI:60344"/>
    </cofactor>
</comment>
<keyword evidence="3" id="KW-0813">Transport</keyword>
<comment type="similarity">
    <text evidence="12">Belongs to the cytochrome b561 family.</text>
</comment>
<dbReference type="EMBL" id="FN543106">
    <property type="protein sequence ID" value="CBA31428.1"/>
    <property type="molecule type" value="Genomic_DNA"/>
</dbReference>
<keyword evidence="8" id="KW-0249">Electron transport</keyword>
<dbReference type="GO" id="GO:0046872">
    <property type="term" value="F:metal ion binding"/>
    <property type="evidence" value="ECO:0007669"/>
    <property type="project" value="UniProtKB-KW"/>
</dbReference>
<accession>C9YDQ1</accession>
<evidence type="ECO:0000256" key="7">
    <source>
        <dbReference type="ARBA" id="ARBA00022723"/>
    </source>
</evidence>
<dbReference type="Pfam" id="PF01292">
    <property type="entry name" value="Ni_hydr_CYTB"/>
    <property type="match status" value="1"/>
</dbReference>
<evidence type="ECO:0000259" key="14">
    <source>
        <dbReference type="Pfam" id="PF01292"/>
    </source>
</evidence>
<dbReference type="PANTHER" id="PTHR30529:SF1">
    <property type="entry name" value="CYTOCHROME B561 HOMOLOG 2"/>
    <property type="match status" value="1"/>
</dbReference>
<keyword evidence="5" id="KW-0349">Heme</keyword>
<dbReference type="InterPro" id="IPR052168">
    <property type="entry name" value="Cytochrome_b561_oxidase"/>
</dbReference>
<feature type="transmembrane region" description="Helical" evidence="13">
    <location>
        <begin position="155"/>
        <end position="174"/>
    </location>
</feature>
<gene>
    <name evidence="15" type="ORF">Csp_F37480</name>
</gene>
<sequence>MKPSASSKYDTVSRAFHWITALAVTVAFVLGPERFGRLMRDGVDPSTRLDIVWHESLGIFVFFATLLRLLWVLFRPAVPKFDMATWMKLASQGTHIVLWALLLATPFTALMALGTESHPLTLLGGIRINELPWTQQLPFSEAADWGDVHQFLGDAIVWLAGLHAVAALYHHYVVKDGVLRSMMPGKAR</sequence>
<dbReference type="AlphaFoldDB" id="C9YDQ1"/>
<evidence type="ECO:0000256" key="5">
    <source>
        <dbReference type="ARBA" id="ARBA00022617"/>
    </source>
</evidence>
<organism evidence="15">
    <name type="scientific">Curvibacter symbiont subsp. Hydra magnipapillata</name>
    <dbReference type="NCBI Taxonomy" id="667019"/>
    <lineage>
        <taxon>Bacteria</taxon>
        <taxon>Pseudomonadati</taxon>
        <taxon>Pseudomonadota</taxon>
        <taxon>Betaproteobacteria</taxon>
        <taxon>Burkholderiales</taxon>
        <taxon>Comamonadaceae</taxon>
        <taxon>Curvibacter</taxon>
    </lineage>
</organism>
<dbReference type="SUPFAM" id="SSF81342">
    <property type="entry name" value="Transmembrane di-heme cytochromes"/>
    <property type="match status" value="1"/>
</dbReference>
<proteinExistence type="inferred from homology"/>
<evidence type="ECO:0000313" key="15">
    <source>
        <dbReference type="EMBL" id="CBA31428.1"/>
    </source>
</evidence>